<feature type="compositionally biased region" description="Basic and acidic residues" evidence="1">
    <location>
        <begin position="19"/>
        <end position="28"/>
    </location>
</feature>
<keyword evidence="2" id="KW-0472">Membrane</keyword>
<proteinExistence type="predicted"/>
<evidence type="ECO:0000256" key="1">
    <source>
        <dbReference type="SAM" id="MobiDB-lite"/>
    </source>
</evidence>
<dbReference type="InterPro" id="IPR028054">
    <property type="entry name" value="DUF4481"/>
</dbReference>
<accession>A0A0K2UH05</accession>
<feature type="region of interest" description="Disordered" evidence="1">
    <location>
        <begin position="1"/>
        <end position="77"/>
    </location>
</feature>
<name>A0A0K2UH05_LEPSM</name>
<dbReference type="EMBL" id="HACA01020173">
    <property type="protein sequence ID" value="CDW37534.1"/>
    <property type="molecule type" value="Transcribed_RNA"/>
</dbReference>
<dbReference type="Pfam" id="PF14800">
    <property type="entry name" value="DUF4481"/>
    <property type="match status" value="1"/>
</dbReference>
<feature type="compositionally biased region" description="Polar residues" evidence="1">
    <location>
        <begin position="7"/>
        <end position="17"/>
    </location>
</feature>
<feature type="compositionally biased region" description="Low complexity" evidence="1">
    <location>
        <begin position="60"/>
        <end position="77"/>
    </location>
</feature>
<protein>
    <submittedName>
        <fullName evidence="3">Transmembrane protein C9orf91 homolog [Apis florea]</fullName>
    </submittedName>
</protein>
<feature type="compositionally biased region" description="Polar residues" evidence="1">
    <location>
        <begin position="29"/>
        <end position="50"/>
    </location>
</feature>
<reference evidence="3" key="1">
    <citation type="submission" date="2014-05" db="EMBL/GenBank/DDBJ databases">
        <authorList>
            <person name="Chronopoulou M."/>
        </authorList>
    </citation>
    <scope>NUCLEOTIDE SEQUENCE</scope>
    <source>
        <tissue evidence="3">Whole organism</tissue>
    </source>
</reference>
<keyword evidence="2" id="KW-1133">Transmembrane helix</keyword>
<evidence type="ECO:0000313" key="3">
    <source>
        <dbReference type="EMBL" id="CDW37534.1"/>
    </source>
</evidence>
<feature type="region of interest" description="Disordered" evidence="1">
    <location>
        <begin position="109"/>
        <end position="131"/>
    </location>
</feature>
<feature type="transmembrane region" description="Helical" evidence="2">
    <location>
        <begin position="236"/>
        <end position="258"/>
    </location>
</feature>
<dbReference type="AlphaFoldDB" id="A0A0K2UH05"/>
<feature type="transmembrane region" description="Helical" evidence="2">
    <location>
        <begin position="264"/>
        <end position="283"/>
    </location>
</feature>
<dbReference type="PANTHER" id="PTHR31193">
    <property type="entry name" value="TRANSMEMBRANE PROTEIN C9ORF91"/>
    <property type="match status" value="1"/>
</dbReference>
<evidence type="ECO:0000256" key="2">
    <source>
        <dbReference type="SAM" id="Phobius"/>
    </source>
</evidence>
<feature type="non-terminal residue" evidence="3">
    <location>
        <position position="466"/>
    </location>
</feature>
<keyword evidence="2 3" id="KW-0812">Transmembrane</keyword>
<sequence>MMETDDSSSSKQPQQWIQFDKDQDEVHESPTSAAVSPLPGSNSSTSNIQSPKAAPEMPSSKKSSGSTSSGVSSARGSVTSIDRVIRNTQSLDPGTLAVSEVQIVNENQLKNPTSSFGPPVTQNDTAKNNSASTAMDNINLSDTDLSNNTKNPGTDNVILNQPIRGKRFQSGEVVVTLLPVNERFPWITPAKFRPELVPEELMAPVLTLTVEEYVRTMEKLTTDMRFMIYNMSYKRILMVWITLAFIILLSFLFTFTGVELFACGVAWLILNAFAIFFCMWIKLKLNKQLEKCMASINAEMMPHNLLIGVDDRGKLSCHKVNICFIYMDSTECVKKLEKIMGENPVITESDGKTFDRESYLRNEEEFEDVEVVISGRNSVKVDKKRAKAEKLYLHYFQRWAKDYLRRRLDWVMDDRNGSIDYGSHRNPRHMPSSLCPCQYIEEHLRNKRHRESLNPCNVSLNPCHWC</sequence>
<dbReference type="PANTHER" id="PTHR31193:SF1">
    <property type="entry name" value="TRANSMEMBRANE PROTEIN 268"/>
    <property type="match status" value="1"/>
</dbReference>
<organism evidence="3">
    <name type="scientific">Lepeophtheirus salmonis</name>
    <name type="common">Salmon louse</name>
    <name type="synonym">Caligus salmonis</name>
    <dbReference type="NCBI Taxonomy" id="72036"/>
    <lineage>
        <taxon>Eukaryota</taxon>
        <taxon>Metazoa</taxon>
        <taxon>Ecdysozoa</taxon>
        <taxon>Arthropoda</taxon>
        <taxon>Crustacea</taxon>
        <taxon>Multicrustacea</taxon>
        <taxon>Hexanauplia</taxon>
        <taxon>Copepoda</taxon>
        <taxon>Siphonostomatoida</taxon>
        <taxon>Caligidae</taxon>
        <taxon>Lepeophtheirus</taxon>
    </lineage>
</organism>
<dbReference type="OrthoDB" id="8250049at2759"/>